<feature type="transmembrane region" description="Helical" evidence="1">
    <location>
        <begin position="237"/>
        <end position="254"/>
    </location>
</feature>
<keyword evidence="1" id="KW-0812">Transmembrane</keyword>
<feature type="transmembrane region" description="Helical" evidence="1">
    <location>
        <begin position="77"/>
        <end position="98"/>
    </location>
</feature>
<dbReference type="OrthoDB" id="3169698at2"/>
<gene>
    <name evidence="2" type="ORF">D2E26_1378</name>
</gene>
<dbReference type="Pfam" id="PF20176">
    <property type="entry name" value="DUF6541"/>
    <property type="match status" value="1"/>
</dbReference>
<feature type="transmembrane region" description="Helical" evidence="1">
    <location>
        <begin position="118"/>
        <end position="137"/>
    </location>
</feature>
<feature type="transmembrane region" description="Helical" evidence="1">
    <location>
        <begin position="12"/>
        <end position="32"/>
    </location>
</feature>
<feature type="transmembrane region" description="Helical" evidence="1">
    <location>
        <begin position="417"/>
        <end position="434"/>
    </location>
</feature>
<feature type="transmembrane region" description="Helical" evidence="1">
    <location>
        <begin position="528"/>
        <end position="545"/>
    </location>
</feature>
<dbReference type="RefSeq" id="WP_125964060.1">
    <property type="nucleotide sequence ID" value="NZ_QXGM01000004.1"/>
</dbReference>
<dbReference type="InterPro" id="IPR046671">
    <property type="entry name" value="DUF6541"/>
</dbReference>
<feature type="transmembrane region" description="Helical" evidence="1">
    <location>
        <begin position="486"/>
        <end position="507"/>
    </location>
</feature>
<keyword evidence="1" id="KW-0472">Membrane</keyword>
<proteinExistence type="predicted"/>
<sequence>MQLASWESVLWPIVAMVAALYVPGALIAWLAGAARATQRSHGRVNVLAVFAWAPLISFIIATASGLVCARLHVRWGWLAYGLSSLVVAVVVAAVRLLIHRSWACFRAQPSGQRRTLAASASVFGVLLAAASISGRLIHAVPSPDQIMQNYDSIFHTNLVAYIAQTGNADALHALPPVRETYPIAFQQFAALGKLIDPAITAPAALMGAWLICAALVYPISMLYMVRTICGNHMVTNFMAPALVAVAGGFPFLLLDWGTLYSMFAAQTVMPVLIAATWQWATRDWNRGAGPCITGIAWILVGILAVSAGHFRVIMSYILLMIPLLIWWLVKAGAELKRRRGARALHIAVAAFFTLVIAVFAAGVAVFCHMYLRNNTRPISDHLNGGQAMPTDTLGSALWRALSGTPIDSRAVRMPVDWIMVALLVLAVIAAYALPRKHSVLRRNMTLWLGSYALLSFIVMACAGTHADWAKVVTALWYKDQRRPFASWGIVAITLICIGTLAFCNWWHNRMLTQVSEHTAPRSRQIMAHLPRTMLLIVTTVCVLFSPQANAMAQAVGQTAAFASNDQTHAMLTEDKYLLLKRLSQDVPQGEVIVSDPWNGSGFALAVGDREPYYAHLNMLWDEPHTYIASNMQNIATDPQVCTTLNEHDLYWYLDMGKPYVQNDPQHQVFEGMSSFDAKSSPYLHEVDRQGDAVLYRITGCAVH</sequence>
<reference evidence="2 3" key="1">
    <citation type="submission" date="2018-09" db="EMBL/GenBank/DDBJ databases">
        <title>Characterization of the phylogenetic diversity of five novel species belonging to the genus Bifidobacterium.</title>
        <authorList>
            <person name="Lugli G.A."/>
            <person name="Duranti S."/>
            <person name="Milani C."/>
        </authorList>
    </citation>
    <scope>NUCLEOTIDE SEQUENCE [LARGE SCALE GENOMIC DNA]</scope>
    <source>
        <strain evidence="2 3">2036B</strain>
    </source>
</reference>
<evidence type="ECO:0000256" key="1">
    <source>
        <dbReference type="SAM" id="Phobius"/>
    </source>
</evidence>
<feature type="transmembrane region" description="Helical" evidence="1">
    <location>
        <begin position="313"/>
        <end position="331"/>
    </location>
</feature>
<dbReference type="Proteomes" id="UP000287609">
    <property type="component" value="Unassembled WGS sequence"/>
</dbReference>
<evidence type="ECO:0000313" key="2">
    <source>
        <dbReference type="EMBL" id="RSX53336.1"/>
    </source>
</evidence>
<feature type="transmembrane region" description="Helical" evidence="1">
    <location>
        <begin position="203"/>
        <end position="225"/>
    </location>
</feature>
<organism evidence="2 3">
    <name type="scientific">Bifidobacterium dolichotidis</name>
    <dbReference type="NCBI Taxonomy" id="2306976"/>
    <lineage>
        <taxon>Bacteria</taxon>
        <taxon>Bacillati</taxon>
        <taxon>Actinomycetota</taxon>
        <taxon>Actinomycetes</taxon>
        <taxon>Bifidobacteriales</taxon>
        <taxon>Bifidobacteriaceae</taxon>
        <taxon>Bifidobacterium</taxon>
    </lineage>
</organism>
<feature type="transmembrane region" description="Helical" evidence="1">
    <location>
        <begin position="287"/>
        <end position="307"/>
    </location>
</feature>
<accession>A0A430FKG9</accession>
<comment type="caution">
    <text evidence="2">The sequence shown here is derived from an EMBL/GenBank/DDBJ whole genome shotgun (WGS) entry which is preliminary data.</text>
</comment>
<dbReference type="EMBL" id="QXGM01000004">
    <property type="protein sequence ID" value="RSX53336.1"/>
    <property type="molecule type" value="Genomic_DNA"/>
</dbReference>
<feature type="transmembrane region" description="Helical" evidence="1">
    <location>
        <begin position="343"/>
        <end position="371"/>
    </location>
</feature>
<dbReference type="AlphaFoldDB" id="A0A430FKG9"/>
<keyword evidence="3" id="KW-1185">Reference proteome</keyword>
<protein>
    <submittedName>
        <fullName evidence="2">Uncharacterized protein</fullName>
    </submittedName>
</protein>
<feature type="transmembrane region" description="Helical" evidence="1">
    <location>
        <begin position="44"/>
        <end position="65"/>
    </location>
</feature>
<feature type="transmembrane region" description="Helical" evidence="1">
    <location>
        <begin position="260"/>
        <end position="280"/>
    </location>
</feature>
<keyword evidence="1" id="KW-1133">Transmembrane helix</keyword>
<evidence type="ECO:0000313" key="3">
    <source>
        <dbReference type="Proteomes" id="UP000287609"/>
    </source>
</evidence>
<feature type="transmembrane region" description="Helical" evidence="1">
    <location>
        <begin position="446"/>
        <end position="466"/>
    </location>
</feature>
<name>A0A430FKG9_9BIFI</name>